<dbReference type="Pfam" id="PF13460">
    <property type="entry name" value="NAD_binding_10"/>
    <property type="match status" value="1"/>
</dbReference>
<name>A0A5N8X1M8_9ACTN</name>
<feature type="domain" description="NAD(P)-binding" evidence="1">
    <location>
        <begin position="7"/>
        <end position="180"/>
    </location>
</feature>
<dbReference type="EMBL" id="VMNX01000178">
    <property type="protein sequence ID" value="MPY53212.1"/>
    <property type="molecule type" value="Genomic_DNA"/>
</dbReference>
<dbReference type="InterPro" id="IPR016040">
    <property type="entry name" value="NAD(P)-bd_dom"/>
</dbReference>
<proteinExistence type="predicted"/>
<dbReference type="Proteomes" id="UP000373149">
    <property type="component" value="Unassembled WGS sequence"/>
</dbReference>
<sequence>MITVTAATGQLGRLVLEELLARGVPADQIVAAVRTPEKAADLAGRGIHVREADYDKPATLASAFTGARRLLFISSNEFGRQAEQHANVIRAAKEAGAPALIYTSYLNADSSGIAMAEPHARTEELIRASGIPYAILRNGSYIENYTANIGMWLQYGTIIGSAGDGKISGATRADLAAAAALVTADQPMNNRIHELGGSAFTMSDLAAETTAQTGTTVTYTDMPPAEYSRTLASVGLPQFLTDAIADNSAGAARGAWYTDSRELQNLLGRPTTSVKEAIAQALAQHQR</sequence>
<organism evidence="2 3">
    <name type="scientific">Streptomyces acidicola</name>
    <dbReference type="NCBI Taxonomy" id="2596892"/>
    <lineage>
        <taxon>Bacteria</taxon>
        <taxon>Bacillati</taxon>
        <taxon>Actinomycetota</taxon>
        <taxon>Actinomycetes</taxon>
        <taxon>Kitasatosporales</taxon>
        <taxon>Streptomycetaceae</taxon>
        <taxon>Streptomyces</taxon>
    </lineage>
</organism>
<evidence type="ECO:0000313" key="2">
    <source>
        <dbReference type="EMBL" id="MPY53212.1"/>
    </source>
</evidence>
<dbReference type="RefSeq" id="WP_152867353.1">
    <property type="nucleotide sequence ID" value="NZ_VMNX01000178.1"/>
</dbReference>
<dbReference type="SUPFAM" id="SSF51735">
    <property type="entry name" value="NAD(P)-binding Rossmann-fold domains"/>
    <property type="match status" value="1"/>
</dbReference>
<dbReference type="AlphaFoldDB" id="A0A5N8X1M8"/>
<reference evidence="2 3" key="1">
    <citation type="submission" date="2019-09" db="EMBL/GenBank/DDBJ databases">
        <authorList>
            <person name="Duangmal K."/>
            <person name="Teo W.F.A."/>
            <person name="Lipun K."/>
        </authorList>
    </citation>
    <scope>NUCLEOTIDE SEQUENCE [LARGE SCALE GENOMIC DNA]</scope>
    <source>
        <strain evidence="2 3">K1PN6</strain>
    </source>
</reference>
<dbReference type="Gene3D" id="3.40.50.720">
    <property type="entry name" value="NAD(P)-binding Rossmann-like Domain"/>
    <property type="match status" value="1"/>
</dbReference>
<keyword evidence="3" id="KW-1185">Reference proteome</keyword>
<dbReference type="PANTHER" id="PTHR47129">
    <property type="entry name" value="QUINONE OXIDOREDUCTASE 2"/>
    <property type="match status" value="1"/>
</dbReference>
<dbReference type="Gene3D" id="3.90.25.10">
    <property type="entry name" value="UDP-galactose 4-epimerase, domain 1"/>
    <property type="match status" value="1"/>
</dbReference>
<accession>A0A5N8X1M8</accession>
<comment type="caution">
    <text evidence="2">The sequence shown here is derived from an EMBL/GenBank/DDBJ whole genome shotgun (WGS) entry which is preliminary data.</text>
</comment>
<evidence type="ECO:0000259" key="1">
    <source>
        <dbReference type="Pfam" id="PF13460"/>
    </source>
</evidence>
<gene>
    <name evidence="2" type="ORF">FPZ41_33445</name>
</gene>
<dbReference type="InterPro" id="IPR052718">
    <property type="entry name" value="NmrA-type_oxidoreductase"/>
</dbReference>
<protein>
    <submittedName>
        <fullName evidence="2">NAD(P)H-binding protein</fullName>
    </submittedName>
</protein>
<dbReference type="PANTHER" id="PTHR47129:SF1">
    <property type="entry name" value="NMRA-LIKE DOMAIN-CONTAINING PROTEIN"/>
    <property type="match status" value="1"/>
</dbReference>
<evidence type="ECO:0000313" key="3">
    <source>
        <dbReference type="Proteomes" id="UP000373149"/>
    </source>
</evidence>
<dbReference type="InterPro" id="IPR036291">
    <property type="entry name" value="NAD(P)-bd_dom_sf"/>
</dbReference>